<proteinExistence type="predicted"/>
<reference evidence="1" key="2">
    <citation type="journal article" date="2022" name="New Phytol.">
        <title>Evolutionary transition to the ectomycorrhizal habit in the genomes of a hyperdiverse lineage of mushroom-forming fungi.</title>
        <authorList>
            <person name="Looney B."/>
            <person name="Miyauchi S."/>
            <person name="Morin E."/>
            <person name="Drula E."/>
            <person name="Courty P.E."/>
            <person name="Kohler A."/>
            <person name="Kuo A."/>
            <person name="LaButti K."/>
            <person name="Pangilinan J."/>
            <person name="Lipzen A."/>
            <person name="Riley R."/>
            <person name="Andreopoulos W."/>
            <person name="He G."/>
            <person name="Johnson J."/>
            <person name="Nolan M."/>
            <person name="Tritt A."/>
            <person name="Barry K.W."/>
            <person name="Grigoriev I.V."/>
            <person name="Nagy L.G."/>
            <person name="Hibbett D."/>
            <person name="Henrissat B."/>
            <person name="Matheny P.B."/>
            <person name="Labbe J."/>
            <person name="Martin F.M."/>
        </authorList>
    </citation>
    <scope>NUCLEOTIDE SEQUENCE</scope>
    <source>
        <strain evidence="1">FP105234-sp</strain>
    </source>
</reference>
<organism evidence="1 2">
    <name type="scientific">Auriscalpium vulgare</name>
    <dbReference type="NCBI Taxonomy" id="40419"/>
    <lineage>
        <taxon>Eukaryota</taxon>
        <taxon>Fungi</taxon>
        <taxon>Dikarya</taxon>
        <taxon>Basidiomycota</taxon>
        <taxon>Agaricomycotina</taxon>
        <taxon>Agaricomycetes</taxon>
        <taxon>Russulales</taxon>
        <taxon>Auriscalpiaceae</taxon>
        <taxon>Auriscalpium</taxon>
    </lineage>
</organism>
<keyword evidence="2" id="KW-1185">Reference proteome</keyword>
<protein>
    <submittedName>
        <fullName evidence="1">Uncharacterized protein</fullName>
    </submittedName>
</protein>
<dbReference type="EMBL" id="MU275855">
    <property type="protein sequence ID" value="KAI0051064.1"/>
    <property type="molecule type" value="Genomic_DNA"/>
</dbReference>
<dbReference type="Proteomes" id="UP000814033">
    <property type="component" value="Unassembled WGS sequence"/>
</dbReference>
<gene>
    <name evidence="1" type="ORF">FA95DRAFT_1554878</name>
</gene>
<reference evidence="1" key="1">
    <citation type="submission" date="2021-02" db="EMBL/GenBank/DDBJ databases">
        <authorList>
            <consortium name="DOE Joint Genome Institute"/>
            <person name="Ahrendt S."/>
            <person name="Looney B.P."/>
            <person name="Miyauchi S."/>
            <person name="Morin E."/>
            <person name="Drula E."/>
            <person name="Courty P.E."/>
            <person name="Chicoki N."/>
            <person name="Fauchery L."/>
            <person name="Kohler A."/>
            <person name="Kuo A."/>
            <person name="Labutti K."/>
            <person name="Pangilinan J."/>
            <person name="Lipzen A."/>
            <person name="Riley R."/>
            <person name="Andreopoulos W."/>
            <person name="He G."/>
            <person name="Johnson J."/>
            <person name="Barry K.W."/>
            <person name="Grigoriev I.V."/>
            <person name="Nagy L."/>
            <person name="Hibbett D."/>
            <person name="Henrissat B."/>
            <person name="Matheny P.B."/>
            <person name="Labbe J."/>
            <person name="Martin F."/>
        </authorList>
    </citation>
    <scope>NUCLEOTIDE SEQUENCE</scope>
    <source>
        <strain evidence="1">FP105234-sp</strain>
    </source>
</reference>
<accession>A0ACB8S3J8</accession>
<sequence length="176" mass="19204">MSCNTSGSCARATCTRPPSHSKNIIDEQFHRGLLRLAFRARPRPPRSALLHPPPLCVDCPSLAIGQPANGRCHGAVACRRCRQSLERMEGMREGCAAAGRGLQGAEWVGCDAYGAVEDITRRASRTTQKTRAPVPASVAHPDDFVGVYALRSASGEILRGGIGRCRRPRRCRWWSI</sequence>
<name>A0ACB8S3J8_9AGAM</name>
<comment type="caution">
    <text evidence="1">The sequence shown here is derived from an EMBL/GenBank/DDBJ whole genome shotgun (WGS) entry which is preliminary data.</text>
</comment>
<evidence type="ECO:0000313" key="2">
    <source>
        <dbReference type="Proteomes" id="UP000814033"/>
    </source>
</evidence>
<evidence type="ECO:0000313" key="1">
    <source>
        <dbReference type="EMBL" id="KAI0051064.1"/>
    </source>
</evidence>